<evidence type="ECO:0000313" key="2">
    <source>
        <dbReference type="EMBL" id="QII14310.1"/>
    </source>
</evidence>
<evidence type="ECO:0000259" key="1">
    <source>
        <dbReference type="PROSITE" id="PS50042"/>
    </source>
</evidence>
<dbReference type="AlphaFoldDB" id="A0A6G7GXH5"/>
<evidence type="ECO:0000313" key="3">
    <source>
        <dbReference type="Proteomes" id="UP000501926"/>
    </source>
</evidence>
<name>A0A6G7GXH5_KUEST</name>
<dbReference type="RefSeq" id="WP_164995679.1">
    <property type="nucleotide sequence ID" value="NZ_CP049055.1"/>
</dbReference>
<dbReference type="Pfam" id="PF00027">
    <property type="entry name" value="cNMP_binding"/>
    <property type="match status" value="1"/>
</dbReference>
<dbReference type="PROSITE" id="PS50042">
    <property type="entry name" value="CNMP_BINDING_3"/>
    <property type="match status" value="1"/>
</dbReference>
<feature type="domain" description="Cyclic nucleotide-binding" evidence="1">
    <location>
        <begin position="1"/>
        <end position="87"/>
    </location>
</feature>
<organism evidence="2 3">
    <name type="scientific">Kuenenia stuttgartiensis</name>
    <dbReference type="NCBI Taxonomy" id="174633"/>
    <lineage>
        <taxon>Bacteria</taxon>
        <taxon>Pseudomonadati</taxon>
        <taxon>Planctomycetota</taxon>
        <taxon>Candidatus Brocadiia</taxon>
        <taxon>Candidatus Brocadiales</taxon>
        <taxon>Candidatus Brocadiaceae</taxon>
        <taxon>Candidatus Kuenenia</taxon>
    </lineage>
</organism>
<dbReference type="Gene3D" id="2.60.120.10">
    <property type="entry name" value="Jelly Rolls"/>
    <property type="match status" value="1"/>
</dbReference>
<dbReference type="InterPro" id="IPR000595">
    <property type="entry name" value="cNMP-bd_dom"/>
</dbReference>
<sequence length="182" mass="20312">MDTTVFKKGEPIAQEGHFTYYVYRILEGEAQLLKNINGREVPILKLGKGAVIGKLSCLEEKRRLASTIAITDVKAEVISKEEFIKTLNELPTEIHASMRELAFLLSDLSSVVGQLIYYRNSMEGKDLSTLSLKSVSGQLDKAPESIKMVYKSLIDDIINNYAKCGETLNEILRKLDGLKEGI</sequence>
<keyword evidence="2" id="KW-0675">Receptor</keyword>
<dbReference type="InterPro" id="IPR014710">
    <property type="entry name" value="RmlC-like_jellyroll"/>
</dbReference>
<protein>
    <submittedName>
        <fullName evidence="2">Putative catabolite gene activator (CAMP receptor protein, cAMP-regulatory protein)</fullName>
    </submittedName>
</protein>
<dbReference type="SUPFAM" id="SSF51206">
    <property type="entry name" value="cAMP-binding domain-like"/>
    <property type="match status" value="1"/>
</dbReference>
<dbReference type="Proteomes" id="UP000501926">
    <property type="component" value="Chromosome"/>
</dbReference>
<gene>
    <name evidence="2" type="primary">crp</name>
    <name evidence="2" type="ORF">KsCSTR_49330</name>
</gene>
<reference evidence="2 3" key="1">
    <citation type="submission" date="2020-02" db="EMBL/GenBank/DDBJ databases">
        <title>Newly sequenced genome of strain CSTR1 showed variability in Candidatus Kuenenia stuttgartiensis genomes.</title>
        <authorList>
            <person name="Ding C."/>
            <person name="Adrian L."/>
        </authorList>
    </citation>
    <scope>NUCLEOTIDE SEQUENCE [LARGE SCALE GENOMIC DNA]</scope>
    <source>
        <strain evidence="2 3">CSTR1</strain>
    </source>
</reference>
<proteinExistence type="predicted"/>
<accession>A0A6G7GXH5</accession>
<dbReference type="InterPro" id="IPR018490">
    <property type="entry name" value="cNMP-bd_dom_sf"/>
</dbReference>
<dbReference type="CDD" id="cd00038">
    <property type="entry name" value="CAP_ED"/>
    <property type="match status" value="1"/>
</dbReference>
<dbReference type="EMBL" id="CP049055">
    <property type="protein sequence ID" value="QII14310.1"/>
    <property type="molecule type" value="Genomic_DNA"/>
</dbReference>